<dbReference type="SUPFAM" id="SSF63737">
    <property type="entry name" value="Leukotriene A4 hydrolase N-terminal domain"/>
    <property type="match status" value="1"/>
</dbReference>
<dbReference type="SUPFAM" id="SSF48371">
    <property type="entry name" value="ARM repeat"/>
    <property type="match status" value="1"/>
</dbReference>
<evidence type="ECO:0000256" key="6">
    <source>
        <dbReference type="ARBA" id="ARBA00015611"/>
    </source>
</evidence>
<dbReference type="Proteomes" id="UP001335183">
    <property type="component" value="Chromosome"/>
</dbReference>
<dbReference type="Pfam" id="PF09127">
    <property type="entry name" value="Leuk-A4-hydro_C"/>
    <property type="match status" value="1"/>
</dbReference>
<evidence type="ECO:0000256" key="11">
    <source>
        <dbReference type="ARBA" id="ARBA00022833"/>
    </source>
</evidence>
<dbReference type="InterPro" id="IPR038502">
    <property type="entry name" value="M1_LTA-4_hydro/amino_C_sf"/>
</dbReference>
<accession>A0ABZ2D3F9</accession>
<proteinExistence type="inferred from homology"/>
<keyword evidence="8" id="KW-0645">Protease</keyword>
<dbReference type="InterPro" id="IPR001930">
    <property type="entry name" value="Peptidase_M1"/>
</dbReference>
<protein>
    <recommendedName>
        <fullName evidence="6">Aminopeptidase N</fullName>
        <ecNumber evidence="5">3.4.11.2</ecNumber>
    </recommendedName>
</protein>
<dbReference type="InterPro" id="IPR027268">
    <property type="entry name" value="Peptidase_M4/M1_CTD_sf"/>
</dbReference>
<dbReference type="Pfam" id="PF01433">
    <property type="entry name" value="Peptidase_M1"/>
    <property type="match status" value="1"/>
</dbReference>
<evidence type="ECO:0000256" key="13">
    <source>
        <dbReference type="SAM" id="SignalP"/>
    </source>
</evidence>
<dbReference type="InterPro" id="IPR015211">
    <property type="entry name" value="Peptidase_M1_C"/>
</dbReference>
<dbReference type="InterPro" id="IPR045357">
    <property type="entry name" value="Aminopeptidase_N-like_N"/>
</dbReference>
<evidence type="ECO:0000256" key="2">
    <source>
        <dbReference type="ARBA" id="ARBA00001947"/>
    </source>
</evidence>
<comment type="catalytic activity">
    <reaction evidence="1">
        <text>Release of an N-terminal amino acid, Xaa-|-Yaa- from a peptide, amide or arylamide. Xaa is preferably Ala, but may be most amino acids including Pro (slow action). When a terminal hydrophobic residue is followed by a prolyl residue, the two may be released as an intact Xaa-Pro dipeptide.</text>
        <dbReference type="EC" id="3.4.11.2"/>
    </reaction>
</comment>
<dbReference type="Pfam" id="PF17900">
    <property type="entry name" value="Peptidase_M1_N"/>
    <property type="match status" value="1"/>
</dbReference>
<evidence type="ECO:0000256" key="1">
    <source>
        <dbReference type="ARBA" id="ARBA00000098"/>
    </source>
</evidence>
<dbReference type="InterPro" id="IPR042097">
    <property type="entry name" value="Aminopeptidase_N-like_N_sf"/>
</dbReference>
<dbReference type="CDD" id="cd09599">
    <property type="entry name" value="M1_LTA4H"/>
    <property type="match status" value="1"/>
</dbReference>
<dbReference type="Gene3D" id="1.25.40.320">
    <property type="entry name" value="Peptidase M1, leukotriene A4 hydrolase/aminopeptidase C-terminal domain"/>
    <property type="match status" value="1"/>
</dbReference>
<evidence type="ECO:0000256" key="5">
    <source>
        <dbReference type="ARBA" id="ARBA00012564"/>
    </source>
</evidence>
<comment type="subcellular location">
    <subcellularLocation>
        <location evidence="3">Cytoplasm</location>
    </subcellularLocation>
</comment>
<evidence type="ECO:0000313" key="16">
    <source>
        <dbReference type="Proteomes" id="UP001335183"/>
    </source>
</evidence>
<dbReference type="Gene3D" id="1.10.390.10">
    <property type="entry name" value="Neutral Protease Domain 2"/>
    <property type="match status" value="1"/>
</dbReference>
<keyword evidence="13" id="KW-0732">Signal</keyword>
<comment type="similarity">
    <text evidence="4">Belongs to the peptidase M1 family.</text>
</comment>
<dbReference type="EC" id="3.4.11.2" evidence="5"/>
<evidence type="ECO:0000256" key="3">
    <source>
        <dbReference type="ARBA" id="ARBA00004496"/>
    </source>
</evidence>
<evidence type="ECO:0000256" key="8">
    <source>
        <dbReference type="ARBA" id="ARBA00022670"/>
    </source>
</evidence>
<evidence type="ECO:0000256" key="4">
    <source>
        <dbReference type="ARBA" id="ARBA00010136"/>
    </source>
</evidence>
<evidence type="ECO:0000256" key="10">
    <source>
        <dbReference type="ARBA" id="ARBA00022801"/>
    </source>
</evidence>
<evidence type="ECO:0000256" key="9">
    <source>
        <dbReference type="ARBA" id="ARBA00022723"/>
    </source>
</evidence>
<dbReference type="PANTHER" id="PTHR45726">
    <property type="entry name" value="LEUKOTRIENE A-4 HYDROLASE"/>
    <property type="match status" value="1"/>
</dbReference>
<organism evidence="15 16">
    <name type="scientific">Pelagerythrobacter marensis</name>
    <dbReference type="NCBI Taxonomy" id="543877"/>
    <lineage>
        <taxon>Bacteria</taxon>
        <taxon>Pseudomonadati</taxon>
        <taxon>Pseudomonadota</taxon>
        <taxon>Alphaproteobacteria</taxon>
        <taxon>Sphingomonadales</taxon>
        <taxon>Erythrobacteraceae</taxon>
        <taxon>Pelagerythrobacter</taxon>
    </lineage>
</organism>
<evidence type="ECO:0000256" key="12">
    <source>
        <dbReference type="ARBA" id="ARBA00023049"/>
    </source>
</evidence>
<keyword evidence="16" id="KW-1185">Reference proteome</keyword>
<feature type="signal peptide" evidence="13">
    <location>
        <begin position="1"/>
        <end position="18"/>
    </location>
</feature>
<sequence length="638" mass="69879">MRLALPLLLATLSTTACTTVDTPPPPAAQAERIVAPILTTPDAVDSATFAQPQVARVTHVDLDLALDFARKRVAGTATLDILARDDAAQIVLDSNGLRIDRITDGRGNPLPFEIGERVEAKGEPVTVTIGAGDAQARRIVVHYTANPQADALQWLSPEQTAGGEHPFLFSQGQAILNRSWIPTQDSPGIRQTWRARITAPEPLDVVMSGVAQGEPEDLGNGRRAFTFVMDKPVPPYLIAIAAGDIDFRAIGPRTGVWAEPEVLDRAHREVADTEDMVEAAEKLYGPYRWGRYDMIVLPPAFPYGGMENPVMTFLTPTFIAGDRSLTGLVAHELAHSWSGNLVTNAVWGDGWLNEGVTSYFENRIVEAIYGEKRARQEVALDYMAILETLEEVGHDAPGTALHHPEGTDSAGSAIVYNKGAAFLRTLERAVGRERFDAWLRQWFDNHAFQPATSNMIYEDMRANLARDAAEAERLMLREWIFEPGLPANVAKPDPAAFAAVDAASAAYAAQGTIPAAETWRGWTSAERQRFLRQVPRDRSAEQLAALDRQLGLAATGNNEELFLWLDLALANRYAPAVPQAESFLAEVGRAKFVRPLFVTLMDEGEWGADIAKRIYTETRAGYHAVTRDSVDKVVGWEG</sequence>
<gene>
    <name evidence="15" type="ORF">V5F89_00405</name>
</gene>
<dbReference type="Gene3D" id="2.60.40.1730">
    <property type="entry name" value="tricorn interacting facor f3 domain"/>
    <property type="match status" value="1"/>
</dbReference>
<dbReference type="PANTHER" id="PTHR45726:SF3">
    <property type="entry name" value="LEUKOTRIENE A-4 HYDROLASE"/>
    <property type="match status" value="1"/>
</dbReference>
<keyword evidence="12" id="KW-0482">Metalloprotease</keyword>
<dbReference type="RefSeq" id="WP_338446299.1">
    <property type="nucleotide sequence ID" value="NZ_CP144918.1"/>
</dbReference>
<keyword evidence="10" id="KW-0378">Hydrolase</keyword>
<name>A0ABZ2D3F9_9SPHN</name>
<keyword evidence="11" id="KW-0862">Zinc</keyword>
<evidence type="ECO:0000313" key="15">
    <source>
        <dbReference type="EMBL" id="WWA47409.1"/>
    </source>
</evidence>
<dbReference type="InterPro" id="IPR049980">
    <property type="entry name" value="LTA4H_cat"/>
</dbReference>
<reference evidence="15 16" key="1">
    <citation type="submission" date="2024-02" db="EMBL/GenBank/DDBJ databases">
        <title>The whole genome sequence of five bacterial samples isolated from Abu Dhabi Sabkha-shore region.</title>
        <authorList>
            <person name="Sudalaimuthuasari N."/>
            <person name="Sarfraz B."/>
            <person name="Tuyisabe J.D."/>
            <person name="Mugisha Ntwali L.D.M."/>
            <person name="Ali A.I.A.A."/>
            <person name="Almansoori S.Z.A."/>
            <person name="Alajami H.S.A."/>
            <person name="Almeqbaali A.A.S."/>
            <person name="Kundu B."/>
            <person name="Saeed E.E."/>
            <person name="Sukumarinath V."/>
            <person name="Mishra A.K."/>
            <person name="Hazzouri K.M."/>
            <person name="Almaskari R."/>
            <person name="Sharma A.K."/>
            <person name="Amiri K.M.A."/>
        </authorList>
    </citation>
    <scope>NUCLEOTIDE SEQUENCE [LARGE SCALE GENOMIC DNA]</scope>
    <source>
        <strain evidence="16">kcgeb_sd</strain>
    </source>
</reference>
<keyword evidence="9" id="KW-0479">Metal-binding</keyword>
<dbReference type="InterPro" id="IPR016024">
    <property type="entry name" value="ARM-type_fold"/>
</dbReference>
<evidence type="ECO:0000259" key="14">
    <source>
        <dbReference type="SMART" id="SM01263"/>
    </source>
</evidence>
<feature type="chain" id="PRO_5046449423" description="Aminopeptidase N" evidence="13">
    <location>
        <begin position="19"/>
        <end position="638"/>
    </location>
</feature>
<dbReference type="PRINTS" id="PR00756">
    <property type="entry name" value="ALADIPTASE"/>
</dbReference>
<dbReference type="EMBL" id="CP144918">
    <property type="protein sequence ID" value="WWA47409.1"/>
    <property type="molecule type" value="Genomic_DNA"/>
</dbReference>
<dbReference type="InterPro" id="IPR014782">
    <property type="entry name" value="Peptidase_M1_dom"/>
</dbReference>
<feature type="domain" description="Peptidase M1 leukotriene A4 hydrolase/aminopeptidase C-terminal" evidence="14">
    <location>
        <begin position="498"/>
        <end position="634"/>
    </location>
</feature>
<evidence type="ECO:0000256" key="7">
    <source>
        <dbReference type="ARBA" id="ARBA00022490"/>
    </source>
</evidence>
<dbReference type="PROSITE" id="PS51257">
    <property type="entry name" value="PROKAR_LIPOPROTEIN"/>
    <property type="match status" value="1"/>
</dbReference>
<dbReference type="SMART" id="SM01263">
    <property type="entry name" value="Leuk-A4-hydro_C"/>
    <property type="match status" value="1"/>
</dbReference>
<keyword evidence="7" id="KW-0963">Cytoplasm</keyword>
<dbReference type="Gene3D" id="3.30.2010.30">
    <property type="match status" value="1"/>
</dbReference>
<dbReference type="InterPro" id="IPR034015">
    <property type="entry name" value="M1_LTA4H"/>
</dbReference>
<comment type="cofactor">
    <cofactor evidence="2">
        <name>Zn(2+)</name>
        <dbReference type="ChEBI" id="CHEBI:29105"/>
    </cofactor>
</comment>
<dbReference type="SUPFAM" id="SSF55486">
    <property type="entry name" value="Metalloproteases ('zincins'), catalytic domain"/>
    <property type="match status" value="1"/>
</dbReference>